<gene>
    <name evidence="2" type="primary">Contig8695.g9282</name>
    <name evidence="2" type="ORF">STYLEM_10444</name>
</gene>
<feature type="domain" description="TLDc" evidence="1">
    <location>
        <begin position="212"/>
        <end position="387"/>
    </location>
</feature>
<dbReference type="SMART" id="SM00584">
    <property type="entry name" value="TLDc"/>
    <property type="match status" value="1"/>
</dbReference>
<dbReference type="OMA" id="ANESICF"/>
<name>A0A078AKU7_STYLE</name>
<organism evidence="2 3">
    <name type="scientific">Stylonychia lemnae</name>
    <name type="common">Ciliate</name>
    <dbReference type="NCBI Taxonomy" id="5949"/>
    <lineage>
        <taxon>Eukaryota</taxon>
        <taxon>Sar</taxon>
        <taxon>Alveolata</taxon>
        <taxon>Ciliophora</taxon>
        <taxon>Intramacronucleata</taxon>
        <taxon>Spirotrichea</taxon>
        <taxon>Stichotrichia</taxon>
        <taxon>Sporadotrichida</taxon>
        <taxon>Oxytrichidae</taxon>
        <taxon>Stylonychinae</taxon>
        <taxon>Stylonychia</taxon>
    </lineage>
</organism>
<dbReference type="Pfam" id="PF07534">
    <property type="entry name" value="TLD"/>
    <property type="match status" value="1"/>
</dbReference>
<dbReference type="InterPro" id="IPR006571">
    <property type="entry name" value="TLDc_dom"/>
</dbReference>
<evidence type="ECO:0000313" key="2">
    <source>
        <dbReference type="EMBL" id="CDW81428.1"/>
    </source>
</evidence>
<dbReference type="EMBL" id="CCKQ01009923">
    <property type="protein sequence ID" value="CDW81428.1"/>
    <property type="molecule type" value="Genomic_DNA"/>
</dbReference>
<keyword evidence="3" id="KW-1185">Reference proteome</keyword>
<proteinExistence type="predicted"/>
<protein>
    <recommendedName>
        <fullName evidence="1">TLDc domain-containing protein</fullName>
    </recommendedName>
</protein>
<evidence type="ECO:0000259" key="1">
    <source>
        <dbReference type="PROSITE" id="PS51886"/>
    </source>
</evidence>
<sequence>MKYNLSQRKPVVLECGDQLCESCLKSLVMPQDPEHFKCPFDEEELDFPKRFLYNKQLLKQLEKISGNDDKLCILCVVHEDRECGFTCSKENKMLCSDCLFDHFDHKDKITKIEWDQVRIKLQEKLNTIEKMQYDVSVGAKWIRDITTNDLILNSSDYEQTYAKISKLTDIIELALSDKEQNIEGQNDNINQKIKSESPQIQVKRQGFLSESQILSKDGEFDYVKSLFKDSKPYSKLLYRGTTDGMYCHIFHAKCDNKGPTVTLVKSHHGKIMGGFTEISWTCPSEQKLLFDKRAFVFSVTHKTKHPVAQIVGYSITHDPEYLPVFCGGFGISSNCKISMRSNIGISNLGAIYSCPPGMKYLEPQTQAYLGGSYEFIVDEIEVFSVYN</sequence>
<dbReference type="Proteomes" id="UP000039865">
    <property type="component" value="Unassembled WGS sequence"/>
</dbReference>
<dbReference type="Gene3D" id="3.30.40.10">
    <property type="entry name" value="Zinc/RING finger domain, C3HC4 (zinc finger)"/>
    <property type="match status" value="1"/>
</dbReference>
<reference evidence="2 3" key="1">
    <citation type="submission" date="2014-06" db="EMBL/GenBank/DDBJ databases">
        <authorList>
            <person name="Swart Estienne"/>
        </authorList>
    </citation>
    <scope>NUCLEOTIDE SEQUENCE [LARGE SCALE GENOMIC DNA]</scope>
    <source>
        <strain evidence="2 3">130c</strain>
    </source>
</reference>
<dbReference type="InParanoid" id="A0A078AKU7"/>
<dbReference type="SUPFAM" id="SSF57845">
    <property type="entry name" value="B-box zinc-binding domain"/>
    <property type="match status" value="1"/>
</dbReference>
<dbReference type="OrthoDB" id="283531at2759"/>
<accession>A0A078AKU7</accession>
<dbReference type="InterPro" id="IPR013083">
    <property type="entry name" value="Znf_RING/FYVE/PHD"/>
</dbReference>
<dbReference type="PROSITE" id="PS51886">
    <property type="entry name" value="TLDC"/>
    <property type="match status" value="1"/>
</dbReference>
<dbReference type="AlphaFoldDB" id="A0A078AKU7"/>
<evidence type="ECO:0000313" key="3">
    <source>
        <dbReference type="Proteomes" id="UP000039865"/>
    </source>
</evidence>